<sequence length="144" mass="16470">MVNNEELMTQQKTKGKEFLLTEKTLFAQSIENIGRTNTTTYSINTGNAAPIKQGYYKAAYKENDGQVGIKAFCQEPATHAVVKGTARKVLKHHRLKLFLQGWPVEVLPQVRNDAVRRVEKVQESAKRKYDQDLQHIEEIKRGDQ</sequence>
<organism evidence="1 2">
    <name type="scientific">Dentiscutata erythropus</name>
    <dbReference type="NCBI Taxonomy" id="1348616"/>
    <lineage>
        <taxon>Eukaryota</taxon>
        <taxon>Fungi</taxon>
        <taxon>Fungi incertae sedis</taxon>
        <taxon>Mucoromycota</taxon>
        <taxon>Glomeromycotina</taxon>
        <taxon>Glomeromycetes</taxon>
        <taxon>Diversisporales</taxon>
        <taxon>Gigasporaceae</taxon>
        <taxon>Dentiscutata</taxon>
    </lineage>
</organism>
<keyword evidence="2" id="KW-1185">Reference proteome</keyword>
<dbReference type="OrthoDB" id="425619at2759"/>
<evidence type="ECO:0000313" key="2">
    <source>
        <dbReference type="Proteomes" id="UP000789405"/>
    </source>
</evidence>
<evidence type="ECO:0000313" key="1">
    <source>
        <dbReference type="EMBL" id="CAG8733145.1"/>
    </source>
</evidence>
<reference evidence="1" key="1">
    <citation type="submission" date="2021-06" db="EMBL/GenBank/DDBJ databases">
        <authorList>
            <person name="Kallberg Y."/>
            <person name="Tangrot J."/>
            <person name="Rosling A."/>
        </authorList>
    </citation>
    <scope>NUCLEOTIDE SEQUENCE</scope>
    <source>
        <strain evidence="1">MA453B</strain>
    </source>
</reference>
<proteinExistence type="predicted"/>
<dbReference type="Proteomes" id="UP000789405">
    <property type="component" value="Unassembled WGS sequence"/>
</dbReference>
<feature type="non-terminal residue" evidence="1">
    <location>
        <position position="144"/>
    </location>
</feature>
<accession>A0A9N9IFU4</accession>
<dbReference type="AlphaFoldDB" id="A0A9N9IFU4"/>
<name>A0A9N9IFU4_9GLOM</name>
<protein>
    <submittedName>
        <fullName evidence="1">12000_t:CDS:1</fullName>
    </submittedName>
</protein>
<dbReference type="EMBL" id="CAJVPY010012290">
    <property type="protein sequence ID" value="CAG8733145.1"/>
    <property type="molecule type" value="Genomic_DNA"/>
</dbReference>
<comment type="caution">
    <text evidence="1">The sequence shown here is derived from an EMBL/GenBank/DDBJ whole genome shotgun (WGS) entry which is preliminary data.</text>
</comment>
<gene>
    <name evidence="1" type="ORF">DERYTH_LOCUS15303</name>
</gene>